<feature type="domain" description="Protein kinase" evidence="7">
    <location>
        <begin position="97"/>
        <end position="383"/>
    </location>
</feature>
<dbReference type="InterPro" id="IPR011009">
    <property type="entry name" value="Kinase-like_dom_sf"/>
</dbReference>
<dbReference type="GO" id="GO:0004674">
    <property type="term" value="F:protein serine/threonine kinase activity"/>
    <property type="evidence" value="ECO:0007669"/>
    <property type="project" value="UniProtKB-KW"/>
</dbReference>
<reference evidence="8 9" key="1">
    <citation type="submission" date="2021-04" db="EMBL/GenBank/DDBJ databases">
        <authorList>
            <person name="Ivanova A."/>
        </authorList>
    </citation>
    <scope>NUCLEOTIDE SEQUENCE [LARGE SCALE GENOMIC DNA]</scope>
    <source>
        <strain evidence="8 9">G18</strain>
    </source>
</reference>
<keyword evidence="2 5" id="KW-0547">Nucleotide-binding</keyword>
<comment type="caution">
    <text evidence="8">The sequence shown here is derived from an EMBL/GenBank/DDBJ whole genome shotgun (WGS) entry which is preliminary data.</text>
</comment>
<keyword evidence="6" id="KW-1133">Transmembrane helix</keyword>
<keyword evidence="8" id="KW-0723">Serine/threonine-protein kinase</keyword>
<dbReference type="CDD" id="cd14014">
    <property type="entry name" value="STKc_PknB_like"/>
    <property type="match status" value="1"/>
</dbReference>
<organism evidence="8 9">
    <name type="scientific">Gemmata palustris</name>
    <dbReference type="NCBI Taxonomy" id="2822762"/>
    <lineage>
        <taxon>Bacteria</taxon>
        <taxon>Pseudomonadati</taxon>
        <taxon>Planctomycetota</taxon>
        <taxon>Planctomycetia</taxon>
        <taxon>Gemmatales</taxon>
        <taxon>Gemmataceae</taxon>
        <taxon>Gemmata</taxon>
    </lineage>
</organism>
<dbReference type="PROSITE" id="PS00107">
    <property type="entry name" value="PROTEIN_KINASE_ATP"/>
    <property type="match status" value="1"/>
</dbReference>
<evidence type="ECO:0000256" key="4">
    <source>
        <dbReference type="ARBA" id="ARBA00022840"/>
    </source>
</evidence>
<dbReference type="PROSITE" id="PS00108">
    <property type="entry name" value="PROTEIN_KINASE_ST"/>
    <property type="match status" value="1"/>
</dbReference>
<dbReference type="Gene3D" id="3.30.200.20">
    <property type="entry name" value="Phosphorylase Kinase, domain 1"/>
    <property type="match status" value="1"/>
</dbReference>
<dbReference type="PANTHER" id="PTHR43289:SF6">
    <property type="entry name" value="SERINE_THREONINE-PROTEIN KINASE NEKL-3"/>
    <property type="match status" value="1"/>
</dbReference>
<dbReference type="InterPro" id="IPR000719">
    <property type="entry name" value="Prot_kinase_dom"/>
</dbReference>
<keyword evidence="9" id="KW-1185">Reference proteome</keyword>
<name>A0ABS5C1V2_9BACT</name>
<keyword evidence="1" id="KW-0808">Transferase</keyword>
<feature type="transmembrane region" description="Helical" evidence="6">
    <location>
        <begin position="445"/>
        <end position="466"/>
    </location>
</feature>
<gene>
    <name evidence="8" type="ORF">J8F10_32415</name>
</gene>
<dbReference type="PROSITE" id="PS50011">
    <property type="entry name" value="PROTEIN_KINASE_DOM"/>
    <property type="match status" value="1"/>
</dbReference>
<dbReference type="Pfam" id="PF00069">
    <property type="entry name" value="Pkinase"/>
    <property type="match status" value="1"/>
</dbReference>
<feature type="transmembrane region" description="Helical" evidence="6">
    <location>
        <begin position="502"/>
        <end position="521"/>
    </location>
</feature>
<accession>A0ABS5C1V2</accession>
<dbReference type="Gene3D" id="1.10.510.10">
    <property type="entry name" value="Transferase(Phosphotransferase) domain 1"/>
    <property type="match status" value="1"/>
</dbReference>
<evidence type="ECO:0000256" key="2">
    <source>
        <dbReference type="ARBA" id="ARBA00022741"/>
    </source>
</evidence>
<evidence type="ECO:0000256" key="6">
    <source>
        <dbReference type="SAM" id="Phobius"/>
    </source>
</evidence>
<evidence type="ECO:0000256" key="5">
    <source>
        <dbReference type="PROSITE-ProRule" id="PRU10141"/>
    </source>
</evidence>
<dbReference type="EMBL" id="JAGKQQ010000001">
    <property type="protein sequence ID" value="MBP3959971.1"/>
    <property type="molecule type" value="Genomic_DNA"/>
</dbReference>
<feature type="transmembrane region" description="Helical" evidence="6">
    <location>
        <begin position="418"/>
        <end position="439"/>
    </location>
</feature>
<dbReference type="PANTHER" id="PTHR43289">
    <property type="entry name" value="MITOGEN-ACTIVATED PROTEIN KINASE KINASE KINASE 20-RELATED"/>
    <property type="match status" value="1"/>
</dbReference>
<dbReference type="Proteomes" id="UP000676565">
    <property type="component" value="Unassembled WGS sequence"/>
</dbReference>
<evidence type="ECO:0000256" key="3">
    <source>
        <dbReference type="ARBA" id="ARBA00022777"/>
    </source>
</evidence>
<keyword evidence="6" id="KW-0812">Transmembrane</keyword>
<dbReference type="InterPro" id="IPR008271">
    <property type="entry name" value="Ser/Thr_kinase_AS"/>
</dbReference>
<protein>
    <submittedName>
        <fullName evidence="8">Serine/threonine protein kinase</fullName>
    </submittedName>
</protein>
<dbReference type="InterPro" id="IPR017441">
    <property type="entry name" value="Protein_kinase_ATP_BS"/>
</dbReference>
<evidence type="ECO:0000313" key="9">
    <source>
        <dbReference type="Proteomes" id="UP000676565"/>
    </source>
</evidence>
<sequence length="579" mass="62875">MTHDRDEQLAALIDRLAGDQRAGRVADVEAAARDHPDLAAELRELWAVAQFAYMARPPQPAAPPTITIARAGPLTPSLATDHTAHTAAALPRDFGDFELLEEVGRGGMGVVYRARQKSLDRVVALKMVREAHLATDADRARFRTEAESAARLKHPNIVTVHEVGSAGGQAYLCMEFVGGQTLAEKVRTDGPLPPREAARLVAVIARAVEHAHAFGIIHRDLKPSNILLLANGRCEPAGESGARPDPSSLSHRPFALEPKVSDFGLAKKIDNSESLTRTGAVVGTPSYMSPEQAAGRKDLTPTADVYALGAILYELLTGRPPFQAAHPVDTLLLVLEQEPVPPRHLNATVDRELELICLKCLQKPATMRYPSAGALAADLEAYAAGQPVAAAPSGLRFFIARLFRETHHADILENWGKLWIFHSVMIFLLCLLTQVMSWYGLHDHVWYMSVWSVGLVAWGATLWQLRKAAGPVLFVERQIAHAWAAGVCASIAMFWIEWLIPLKALTLSPAVAVAAGMVMVFKAGILSGRFYGWAALNFIAAIVMPLVPGVSILLFGAVSALSFFVPGVKYYRQRKARIA</sequence>
<proteinExistence type="predicted"/>
<feature type="transmembrane region" description="Helical" evidence="6">
    <location>
        <begin position="553"/>
        <end position="571"/>
    </location>
</feature>
<evidence type="ECO:0000313" key="8">
    <source>
        <dbReference type="EMBL" id="MBP3959971.1"/>
    </source>
</evidence>
<dbReference type="SUPFAM" id="SSF56112">
    <property type="entry name" value="Protein kinase-like (PK-like)"/>
    <property type="match status" value="1"/>
</dbReference>
<feature type="binding site" evidence="5">
    <location>
        <position position="126"/>
    </location>
    <ligand>
        <name>ATP</name>
        <dbReference type="ChEBI" id="CHEBI:30616"/>
    </ligand>
</feature>
<feature type="transmembrane region" description="Helical" evidence="6">
    <location>
        <begin position="478"/>
        <end position="496"/>
    </location>
</feature>
<keyword evidence="6" id="KW-0472">Membrane</keyword>
<evidence type="ECO:0000256" key="1">
    <source>
        <dbReference type="ARBA" id="ARBA00022679"/>
    </source>
</evidence>
<evidence type="ECO:0000259" key="7">
    <source>
        <dbReference type="PROSITE" id="PS50011"/>
    </source>
</evidence>
<dbReference type="SMART" id="SM00220">
    <property type="entry name" value="S_TKc"/>
    <property type="match status" value="1"/>
</dbReference>
<keyword evidence="4 5" id="KW-0067">ATP-binding</keyword>
<keyword evidence="3 8" id="KW-0418">Kinase</keyword>
<dbReference type="RefSeq" id="WP_210660912.1">
    <property type="nucleotide sequence ID" value="NZ_JAGKQQ010000001.1"/>
</dbReference>